<dbReference type="AlphaFoldDB" id="A0A836CK61"/>
<proteinExistence type="predicted"/>
<feature type="compositionally biased region" description="Low complexity" evidence="1">
    <location>
        <begin position="231"/>
        <end position="241"/>
    </location>
</feature>
<protein>
    <submittedName>
        <fullName evidence="2">Uncharacterized protein</fullName>
    </submittedName>
</protein>
<evidence type="ECO:0000256" key="1">
    <source>
        <dbReference type="SAM" id="MobiDB-lite"/>
    </source>
</evidence>
<gene>
    <name evidence="2" type="ORF">JKP88DRAFT_353387</name>
</gene>
<name>A0A836CK61_9STRA</name>
<feature type="region of interest" description="Disordered" evidence="1">
    <location>
        <begin position="444"/>
        <end position="505"/>
    </location>
</feature>
<dbReference type="EMBL" id="JAFCMP010000069">
    <property type="protein sequence ID" value="KAG5188424.1"/>
    <property type="molecule type" value="Genomic_DNA"/>
</dbReference>
<feature type="region of interest" description="Disordered" evidence="1">
    <location>
        <begin position="523"/>
        <end position="554"/>
    </location>
</feature>
<organism evidence="2 3">
    <name type="scientific">Tribonema minus</name>
    <dbReference type="NCBI Taxonomy" id="303371"/>
    <lineage>
        <taxon>Eukaryota</taxon>
        <taxon>Sar</taxon>
        <taxon>Stramenopiles</taxon>
        <taxon>Ochrophyta</taxon>
        <taxon>PX clade</taxon>
        <taxon>Xanthophyceae</taxon>
        <taxon>Tribonematales</taxon>
        <taxon>Tribonemataceae</taxon>
        <taxon>Tribonema</taxon>
    </lineage>
</organism>
<feature type="region of interest" description="Disordered" evidence="1">
    <location>
        <begin position="93"/>
        <end position="126"/>
    </location>
</feature>
<reference evidence="2" key="1">
    <citation type="submission" date="2021-02" db="EMBL/GenBank/DDBJ databases">
        <title>First Annotated Genome of the Yellow-green Alga Tribonema minus.</title>
        <authorList>
            <person name="Mahan K.M."/>
        </authorList>
    </citation>
    <scope>NUCLEOTIDE SEQUENCE</scope>
    <source>
        <strain evidence="2">UTEX B ZZ1240</strain>
    </source>
</reference>
<feature type="compositionally biased region" description="Low complexity" evidence="1">
    <location>
        <begin position="537"/>
        <end position="554"/>
    </location>
</feature>
<feature type="region of interest" description="Disordered" evidence="1">
    <location>
        <begin position="206"/>
        <end position="333"/>
    </location>
</feature>
<accession>A0A836CK61</accession>
<comment type="caution">
    <text evidence="2">The sequence shown here is derived from an EMBL/GenBank/DDBJ whole genome shotgun (WGS) entry which is preliminary data.</text>
</comment>
<dbReference type="OrthoDB" id="201018at2759"/>
<keyword evidence="3" id="KW-1185">Reference proteome</keyword>
<sequence length="580" mass="62116">MSVVKTIKDRQSRRALLDALNEEPRRKSLWWEQKERVLQDWLAHYPDELSVEGAVQLIESQLERGSAHPHLRFKCWKHIIIELAALLDDEGEQPVVARRGSTSSTSSNRKEEEGGGGGGGSDSELQGDLSQLSFLKRQEVWLKRRQNSMAAKAQQVAAENEHMTFSPNVQQSQGSMKAAQMSAMEKKMEMMAMDAERVVRRNSMELERRRDKGPVNVPPRETTSLSPRMLGPAGTPTNAAAGSGGGGARRRSTMKKPKGNRRCTAPNLGMQPHHVGSEGSDDGSLAVADQEAEPALSEHPEDEPQDALSEAGEASAAEDPEQQPPFVAGSFYTKCDDRGRGHYRVRDPGLFQLTSMYKRKDRVTRTLGVSLLVGRIEQPPHEEQVVSAIFDGDRFTEETAAAWWLLNGHRFEDSKSREQRADMAKEHEKTMASLALRRASAPVSAMTAAAVAQRHPPSSREHSPQGRRSPTAGSGGGAAQVTSGGARSPTAASPGRHAQPVTSMSATDLKSAVAPLLGAATPVAAHSGSSGTAPQEGGAVKHAAGAGRAAESARDVAAAAHAAVVPAMPVQQLVQAGGEG</sequence>
<feature type="compositionally biased region" description="Basic residues" evidence="1">
    <location>
        <begin position="248"/>
        <end position="261"/>
    </location>
</feature>
<dbReference type="Proteomes" id="UP000664859">
    <property type="component" value="Unassembled WGS sequence"/>
</dbReference>
<evidence type="ECO:0000313" key="2">
    <source>
        <dbReference type="EMBL" id="KAG5188424.1"/>
    </source>
</evidence>
<evidence type="ECO:0000313" key="3">
    <source>
        <dbReference type="Proteomes" id="UP000664859"/>
    </source>
</evidence>